<dbReference type="InterPro" id="IPR016195">
    <property type="entry name" value="Pol/histidinol_Pase-like"/>
</dbReference>
<dbReference type="InterPro" id="IPR041931">
    <property type="entry name" value="DNA_pol3_alpha_thumb_dom"/>
</dbReference>
<organism evidence="13 14">
    <name type="scientific">Gemmata algarum</name>
    <dbReference type="NCBI Taxonomy" id="2975278"/>
    <lineage>
        <taxon>Bacteria</taxon>
        <taxon>Pseudomonadati</taxon>
        <taxon>Planctomycetota</taxon>
        <taxon>Planctomycetia</taxon>
        <taxon>Gemmatales</taxon>
        <taxon>Gemmataceae</taxon>
        <taxon>Gemmata</taxon>
    </lineage>
</organism>
<comment type="subcellular location">
    <subcellularLocation>
        <location evidence="1">Cytoplasm</location>
    </subcellularLocation>
</comment>
<dbReference type="GO" id="GO:0003887">
    <property type="term" value="F:DNA-directed DNA polymerase activity"/>
    <property type="evidence" value="ECO:0007669"/>
    <property type="project" value="UniProtKB-EC"/>
</dbReference>
<dbReference type="Pfam" id="PF14579">
    <property type="entry name" value="HHH_6"/>
    <property type="match status" value="1"/>
</dbReference>
<dbReference type="Gene3D" id="1.10.150.870">
    <property type="match status" value="1"/>
</dbReference>
<evidence type="ECO:0000256" key="2">
    <source>
        <dbReference type="ARBA" id="ARBA00012417"/>
    </source>
</evidence>
<dbReference type="Gene3D" id="2.170.16.10">
    <property type="entry name" value="Hedgehog/Intein (Hint) domain"/>
    <property type="match status" value="1"/>
</dbReference>
<evidence type="ECO:0000256" key="1">
    <source>
        <dbReference type="ARBA" id="ARBA00004496"/>
    </source>
</evidence>
<dbReference type="CDD" id="cd12113">
    <property type="entry name" value="PHP_PolIIIA_DnaE3"/>
    <property type="match status" value="1"/>
</dbReference>
<evidence type="ECO:0000313" key="13">
    <source>
        <dbReference type="EMBL" id="MDY3558776.1"/>
    </source>
</evidence>
<dbReference type="Pfam" id="PF07733">
    <property type="entry name" value="DNA_pol3_alpha"/>
    <property type="match status" value="1"/>
</dbReference>
<feature type="domain" description="Hint" evidence="10">
    <location>
        <begin position="916"/>
        <end position="961"/>
    </location>
</feature>
<feature type="region of interest" description="Disordered" evidence="9">
    <location>
        <begin position="528"/>
        <end position="547"/>
    </location>
</feature>
<dbReference type="NCBIfam" id="TIGR00594">
    <property type="entry name" value="polc"/>
    <property type="match status" value="1"/>
</dbReference>
<dbReference type="RefSeq" id="WP_320685656.1">
    <property type="nucleotide sequence ID" value="NZ_JAXBLV010000056.1"/>
</dbReference>
<dbReference type="InterPro" id="IPR003141">
    <property type="entry name" value="Pol/His_phosphatase_N"/>
</dbReference>
<feature type="domain" description="Hint" evidence="11">
    <location>
        <begin position="760"/>
        <end position="858"/>
    </location>
</feature>
<dbReference type="InterPro" id="IPR004365">
    <property type="entry name" value="NA-bd_OB_tRNA"/>
</dbReference>
<dbReference type="InterPro" id="IPR036844">
    <property type="entry name" value="Hint_dom_sf"/>
</dbReference>
<dbReference type="InterPro" id="IPR011708">
    <property type="entry name" value="DNA_pol3_alpha_NTPase_dom"/>
</dbReference>
<dbReference type="Pfam" id="PF01336">
    <property type="entry name" value="tRNA_anti-codon"/>
    <property type="match status" value="1"/>
</dbReference>
<dbReference type="Proteomes" id="UP001272242">
    <property type="component" value="Unassembled WGS sequence"/>
</dbReference>
<evidence type="ECO:0000256" key="3">
    <source>
        <dbReference type="ARBA" id="ARBA00019114"/>
    </source>
</evidence>
<comment type="catalytic activity">
    <reaction evidence="8">
        <text>DNA(n) + a 2'-deoxyribonucleoside 5'-triphosphate = DNA(n+1) + diphosphate</text>
        <dbReference type="Rhea" id="RHEA:22508"/>
        <dbReference type="Rhea" id="RHEA-COMP:17339"/>
        <dbReference type="Rhea" id="RHEA-COMP:17340"/>
        <dbReference type="ChEBI" id="CHEBI:33019"/>
        <dbReference type="ChEBI" id="CHEBI:61560"/>
        <dbReference type="ChEBI" id="CHEBI:173112"/>
        <dbReference type="EC" id="2.7.7.7"/>
    </reaction>
</comment>
<evidence type="ECO:0000256" key="4">
    <source>
        <dbReference type="ARBA" id="ARBA00022679"/>
    </source>
</evidence>
<dbReference type="Pfam" id="PF17657">
    <property type="entry name" value="DNA_pol3_finger"/>
    <property type="match status" value="1"/>
</dbReference>
<accession>A0ABU5EYL9</accession>
<evidence type="ECO:0000259" key="11">
    <source>
        <dbReference type="SMART" id="SM00306"/>
    </source>
</evidence>
<dbReference type="SUPFAM" id="SSF89550">
    <property type="entry name" value="PHP domain-like"/>
    <property type="match status" value="1"/>
</dbReference>
<dbReference type="InterPro" id="IPR003586">
    <property type="entry name" value="Hint_dom_C"/>
</dbReference>
<evidence type="ECO:0000256" key="6">
    <source>
        <dbReference type="ARBA" id="ARBA00022705"/>
    </source>
</evidence>
<dbReference type="InterPro" id="IPR006141">
    <property type="entry name" value="Intein_N"/>
</dbReference>
<protein>
    <recommendedName>
        <fullName evidence="3">DNA polymerase III subunit alpha</fullName>
        <ecNumber evidence="2">2.7.7.7</ecNumber>
    </recommendedName>
</protein>
<gene>
    <name evidence="13" type="primary">dnaE</name>
    <name evidence="13" type="ORF">R5W23_005933</name>
</gene>
<dbReference type="NCBIfam" id="TIGR01445">
    <property type="entry name" value="intein_Nterm"/>
    <property type="match status" value="1"/>
</dbReference>
<name>A0ABU5EYL9_9BACT</name>
<dbReference type="PROSITE" id="PS50818">
    <property type="entry name" value="INTEIN_C_TER"/>
    <property type="match status" value="1"/>
</dbReference>
<dbReference type="Pfam" id="PF02811">
    <property type="entry name" value="PHP"/>
    <property type="match status" value="1"/>
</dbReference>
<dbReference type="EMBL" id="JAXBLV010000056">
    <property type="protein sequence ID" value="MDY3558776.1"/>
    <property type="molecule type" value="Genomic_DNA"/>
</dbReference>
<dbReference type="Pfam" id="PF14890">
    <property type="entry name" value="Intein_splicing"/>
    <property type="match status" value="1"/>
</dbReference>
<reference evidence="14" key="1">
    <citation type="journal article" date="2023" name="Mar. Drugs">
        <title>Gemmata algarum, a Novel Planctomycete Isolated from an Algal Mat, Displays Antimicrobial Activity.</title>
        <authorList>
            <person name="Kumar G."/>
            <person name="Kallscheuer N."/>
            <person name="Kashif M."/>
            <person name="Ahamad S."/>
            <person name="Jagadeeshwari U."/>
            <person name="Pannikurungottu S."/>
            <person name="Haufschild T."/>
            <person name="Kabuu M."/>
            <person name="Sasikala C."/>
            <person name="Jogler C."/>
            <person name="Ramana C."/>
        </authorList>
    </citation>
    <scope>NUCLEOTIDE SEQUENCE [LARGE SCALE GENOMIC DNA]</scope>
    <source>
        <strain evidence="14">JC673</strain>
    </source>
</reference>
<dbReference type="Gene3D" id="3.20.20.140">
    <property type="entry name" value="Metal-dependent hydrolases"/>
    <property type="match status" value="1"/>
</dbReference>
<dbReference type="InterPro" id="IPR003587">
    <property type="entry name" value="Hint_dom_N"/>
</dbReference>
<evidence type="ECO:0000256" key="7">
    <source>
        <dbReference type="ARBA" id="ARBA00022932"/>
    </source>
</evidence>
<evidence type="ECO:0000256" key="5">
    <source>
        <dbReference type="ARBA" id="ARBA00022695"/>
    </source>
</evidence>
<dbReference type="SUPFAM" id="SSF51294">
    <property type="entry name" value="Hedgehog/intein (Hint) domain"/>
    <property type="match status" value="1"/>
</dbReference>
<proteinExistence type="predicted"/>
<dbReference type="CDD" id="cd00081">
    <property type="entry name" value="Hint"/>
    <property type="match status" value="1"/>
</dbReference>
<dbReference type="InterPro" id="IPR004013">
    <property type="entry name" value="PHP_dom"/>
</dbReference>
<evidence type="ECO:0000313" key="14">
    <source>
        <dbReference type="Proteomes" id="UP001272242"/>
    </source>
</evidence>
<comment type="caution">
    <text evidence="13">The sequence shown here is derived from an EMBL/GenBank/DDBJ whole genome shotgun (WGS) entry which is preliminary data.</text>
</comment>
<dbReference type="InterPro" id="IPR029460">
    <property type="entry name" value="DNAPol_HHH"/>
</dbReference>
<dbReference type="SMART" id="SM00481">
    <property type="entry name" value="POLIIIAc"/>
    <property type="match status" value="1"/>
</dbReference>
<keyword evidence="6" id="KW-0235">DNA replication</keyword>
<dbReference type="CDD" id="cd04485">
    <property type="entry name" value="DnaE_OBF"/>
    <property type="match status" value="1"/>
</dbReference>
<keyword evidence="7" id="KW-0239">DNA-directed DNA polymerase</keyword>
<evidence type="ECO:0000256" key="9">
    <source>
        <dbReference type="SAM" id="MobiDB-lite"/>
    </source>
</evidence>
<dbReference type="SMART" id="SM00305">
    <property type="entry name" value="HintC"/>
    <property type="match status" value="1"/>
</dbReference>
<keyword evidence="4 13" id="KW-0808">Transferase</keyword>
<dbReference type="PANTHER" id="PTHR32294">
    <property type="entry name" value="DNA POLYMERASE III SUBUNIT ALPHA"/>
    <property type="match status" value="1"/>
</dbReference>
<dbReference type="PROSITE" id="PS50817">
    <property type="entry name" value="INTEIN_N_TER"/>
    <property type="match status" value="1"/>
</dbReference>
<evidence type="ECO:0000256" key="8">
    <source>
        <dbReference type="ARBA" id="ARBA00049244"/>
    </source>
</evidence>
<evidence type="ECO:0000259" key="10">
    <source>
        <dbReference type="SMART" id="SM00305"/>
    </source>
</evidence>
<feature type="domain" description="Polymerase/histidinol phosphatase N-terminal" evidence="12">
    <location>
        <begin position="6"/>
        <end position="73"/>
    </location>
</feature>
<dbReference type="InterPro" id="IPR040982">
    <property type="entry name" value="DNA_pol3_finger"/>
</dbReference>
<dbReference type="PANTHER" id="PTHR32294:SF0">
    <property type="entry name" value="DNA POLYMERASE III SUBUNIT ALPHA"/>
    <property type="match status" value="1"/>
</dbReference>
<keyword evidence="5 13" id="KW-0548">Nucleotidyltransferase</keyword>
<sequence length="1365" mass="152635">MAKCFCHLHLHTHYSLLDGFNRIQPLVKQTKELGMNAVAITDHGNLYGAIEFYMECKKGGIKPIIGYEAYLAPGSRLDRDSKGELGFSTHLTLLAQNETGFKNLIKLSSSAYLEGFYRNPRIDRQILEAHKDGLICLSGCLAGEFNQYIIKDKPQEAEKTAKWFRKVFGENYFIEIQNNGIGLQDQCTPVAADIANRLGVPLVATADAHYLCAEDAQAHDILFCINTRQMHDPRKKKYPEERMPNPYFVRSPEDMYRLFPNYQDAVARSQEIADKVNIDLDFKKRHFPVFTTPEGRTPEQYLRELCERGMEERYEGKASEAVRKRLDHELGIIARMGFSSYFLIVWDFVRFAREEGIPCTARGSGCGAIVCYLLYMSHVCPIEYDLLFERFLDPNRSEAPDIDIDFCQDRRELVIDYVKKKYGEESVAQIGTFGTLAAKAALKDVGRVLGQTPDRMNALCKLVPMKGAISKSLQEALDESPDFKREYDQDPSIKQVVDIALKLEGANRNVGKHAAGVVIANGPVTNYVPVQRPPKKGGSDEGSDDTTTMTTQWEMGILEKVGLLKMDFLGLRNLTVLDNCVKLIKKTRGITVEPTKFPLNDEATYQLLQRGDAKGVFQLESEGIRELLKRMKPDNIRDLIAVLALYRPGPLEGGMVDEYVECKNKRKQPFYPHPVMEEVLSETFAVMVYQEQIMRILNKLGGIELAKAYACIKAISKKNFEIINARKVDFVTGAKERGLEAEKADEIFELIVKFGGYGFNKCVVAGTEVTDAETGEVVTVGELFESRRAVTVHALGADSKLRPRPVTDVVWNGRKRVYRLTTELGKSITATDNHPFWTPYGWVNLGELAIGDAVGTADVSLLMSARRADRSRNDLFTPKGWDEVAHSSPPGAGSLSQLVTASPRVTGTRGTDAAADSDVFWDRVVSIEYAGVQDTYDLTVDEDHNFVANGLIVHNSHTAAYAQIGYQTAYLKTHYTAEYMAALLSSEIDDGNKRDVFIDHISDARRLGVDVLPPDVNRGMADFDVLNNRIIFGLTAIKGVGRGAALEIVRARNEGGKFKDLFDFCERVDRRIIAKAAVEGMIQAGAFDVFGKRSAQFAAVAKAYAVADQRAAEKRKGQTGLFDDVEEAADAGPTNQGLTDVPEWPETERLKFEKEALGFYISSHPLAQHDEQLRRFRTHDCGVLAKGGKNGTEARIAGMITNLDVRTANKGRNIGRKYAMFRIEDFTGSVRCIMWSDEYSRFRELVSSDTVAIFEGVLNWAPDRAEPDFGVKKLITMEEARTEFTKSLVLKVAYSEADEDLRKLEAVSVILKRYRGPCPVYLSVRDGNGKQVQLKMSEEYKVNPAAVKLEELEMLLGQGSVIFSR</sequence>
<keyword evidence="14" id="KW-1185">Reference proteome</keyword>
<dbReference type="NCBIfam" id="TIGR01443">
    <property type="entry name" value="intein_Cterm"/>
    <property type="match status" value="1"/>
</dbReference>
<dbReference type="EC" id="2.7.7.7" evidence="2"/>
<dbReference type="Gene3D" id="1.10.10.1600">
    <property type="entry name" value="Bacterial DNA polymerase III alpha subunit, thumb domain"/>
    <property type="match status" value="1"/>
</dbReference>
<dbReference type="InterPro" id="IPR030934">
    <property type="entry name" value="Intein_C"/>
</dbReference>
<dbReference type="InterPro" id="IPR004805">
    <property type="entry name" value="DnaE2/DnaE/PolC"/>
</dbReference>
<evidence type="ECO:0000259" key="12">
    <source>
        <dbReference type="SMART" id="SM00481"/>
    </source>
</evidence>
<dbReference type="SMART" id="SM00306">
    <property type="entry name" value="HintN"/>
    <property type="match status" value="1"/>
</dbReference>